<dbReference type="InterPro" id="IPR046450">
    <property type="entry name" value="PA_dom_sf"/>
</dbReference>
<accession>A0A7M4FUN0</accession>
<dbReference type="Pfam" id="PF02225">
    <property type="entry name" value="PA"/>
    <property type="match status" value="1"/>
</dbReference>
<name>A0A7M4FUN0_CROPO</name>
<reference evidence="3" key="1">
    <citation type="submission" date="2025-08" db="UniProtKB">
        <authorList>
            <consortium name="Ensembl"/>
        </authorList>
    </citation>
    <scope>IDENTIFICATION</scope>
</reference>
<feature type="chain" id="PRO_5029813192" description="PA domain-containing protein" evidence="1">
    <location>
        <begin position="25"/>
        <end position="133"/>
    </location>
</feature>
<feature type="domain" description="PA" evidence="2">
    <location>
        <begin position="73"/>
        <end position="125"/>
    </location>
</feature>
<reference evidence="3" key="2">
    <citation type="submission" date="2025-09" db="UniProtKB">
        <authorList>
            <consortium name="Ensembl"/>
        </authorList>
    </citation>
    <scope>IDENTIFICATION</scope>
</reference>
<dbReference type="SUPFAM" id="SSF52025">
    <property type="entry name" value="PA domain"/>
    <property type="match status" value="1"/>
</dbReference>
<dbReference type="AlphaFoldDB" id="A0A7M4FUN0"/>
<keyword evidence="4" id="KW-1185">Reference proteome</keyword>
<evidence type="ECO:0000313" key="3">
    <source>
        <dbReference type="Ensembl" id="ENSCPRP00005008583.1"/>
    </source>
</evidence>
<keyword evidence="1" id="KW-0732">Signal</keyword>
<sequence>MKQKKCSPSCFLIFITILSKVVETVPANAYVNLFYFNPTNNSTVTDECECGLYGLNSPLASAQGLVGIPKSANLQACDYNTEFTVTETPWIALIERGNCTFAEKIKLATRRGAEAVVIYNAPNRGKENVFANS</sequence>
<evidence type="ECO:0000256" key="1">
    <source>
        <dbReference type="SAM" id="SignalP"/>
    </source>
</evidence>
<organism evidence="3 4">
    <name type="scientific">Crocodylus porosus</name>
    <name type="common">Saltwater crocodile</name>
    <name type="synonym">Estuarine crocodile</name>
    <dbReference type="NCBI Taxonomy" id="8502"/>
    <lineage>
        <taxon>Eukaryota</taxon>
        <taxon>Metazoa</taxon>
        <taxon>Chordata</taxon>
        <taxon>Craniata</taxon>
        <taxon>Vertebrata</taxon>
        <taxon>Euteleostomi</taxon>
        <taxon>Archelosauria</taxon>
        <taxon>Archosauria</taxon>
        <taxon>Crocodylia</taxon>
        <taxon>Longirostres</taxon>
        <taxon>Crocodylidae</taxon>
        <taxon>Crocodylus</taxon>
    </lineage>
</organism>
<proteinExistence type="predicted"/>
<dbReference type="GeneTree" id="ENSGT00940000158347"/>
<dbReference type="OMA" id="YACDRNT"/>
<dbReference type="Gene3D" id="3.50.30.30">
    <property type="match status" value="1"/>
</dbReference>
<feature type="signal peptide" evidence="1">
    <location>
        <begin position="1"/>
        <end position="24"/>
    </location>
</feature>
<protein>
    <recommendedName>
        <fullName evidence="2">PA domain-containing protein</fullName>
    </recommendedName>
</protein>
<dbReference type="Proteomes" id="UP000594220">
    <property type="component" value="Unplaced"/>
</dbReference>
<evidence type="ECO:0000259" key="2">
    <source>
        <dbReference type="Pfam" id="PF02225"/>
    </source>
</evidence>
<dbReference type="InterPro" id="IPR003137">
    <property type="entry name" value="PA_domain"/>
</dbReference>
<evidence type="ECO:0000313" key="4">
    <source>
        <dbReference type="Proteomes" id="UP000594220"/>
    </source>
</evidence>
<dbReference type="Ensembl" id="ENSCPRT00005010120.1">
    <property type="protein sequence ID" value="ENSCPRP00005008583.1"/>
    <property type="gene ID" value="ENSCPRG00005006145.1"/>
</dbReference>